<dbReference type="RefSeq" id="WP_209212139.1">
    <property type="nucleotide sequence ID" value="NZ_JAFFZM010000011.1"/>
</dbReference>
<dbReference type="Proteomes" id="UP000721954">
    <property type="component" value="Unassembled WGS sequence"/>
</dbReference>
<reference evidence="2 3" key="1">
    <citation type="submission" date="2021-02" db="EMBL/GenBank/DDBJ databases">
        <title>Streptomyces spirodelae sp. nov., isolated from duckweed.</title>
        <authorList>
            <person name="Saimee Y."/>
            <person name="Duangmal K."/>
        </authorList>
    </citation>
    <scope>NUCLEOTIDE SEQUENCE [LARGE SCALE GENOMIC DNA]</scope>
    <source>
        <strain evidence="2 3">DSM 42105</strain>
    </source>
</reference>
<dbReference type="GeneID" id="96260850"/>
<evidence type="ECO:0000313" key="3">
    <source>
        <dbReference type="Proteomes" id="UP000721954"/>
    </source>
</evidence>
<evidence type="ECO:0000256" key="1">
    <source>
        <dbReference type="SAM" id="SignalP"/>
    </source>
</evidence>
<protein>
    <recommendedName>
        <fullName evidence="4">Chaplin</fullName>
    </recommendedName>
</protein>
<feature type="signal peptide" evidence="1">
    <location>
        <begin position="1"/>
        <end position="27"/>
    </location>
</feature>
<proteinExistence type="predicted"/>
<keyword evidence="1" id="KW-0732">Signal</keyword>
<evidence type="ECO:0000313" key="2">
    <source>
        <dbReference type="EMBL" id="MBO8200518.1"/>
    </source>
</evidence>
<accession>A0ABS3XYN7</accession>
<feature type="chain" id="PRO_5046425077" description="Chaplin" evidence="1">
    <location>
        <begin position="28"/>
        <end position="64"/>
    </location>
</feature>
<organism evidence="2 3">
    <name type="scientific">Streptomyces smyrnaeus</name>
    <dbReference type="NCBI Taxonomy" id="1387713"/>
    <lineage>
        <taxon>Bacteria</taxon>
        <taxon>Bacillati</taxon>
        <taxon>Actinomycetota</taxon>
        <taxon>Actinomycetes</taxon>
        <taxon>Kitasatosporales</taxon>
        <taxon>Streptomycetaceae</taxon>
        <taxon>Streptomyces</taxon>
    </lineage>
</organism>
<sequence length="64" mass="6371">MRIRTAIAAGALSAVALLGTTAGTAVANDGPKKSPSILDLGVNACGINVIPALSVPQSYCKNTF</sequence>
<evidence type="ECO:0008006" key="4">
    <source>
        <dbReference type="Google" id="ProtNLM"/>
    </source>
</evidence>
<gene>
    <name evidence="2" type="ORF">JW613_19730</name>
</gene>
<dbReference type="EMBL" id="JAFFZM010000011">
    <property type="protein sequence ID" value="MBO8200518.1"/>
    <property type="molecule type" value="Genomic_DNA"/>
</dbReference>
<name>A0ABS3XYN7_9ACTN</name>
<comment type="caution">
    <text evidence="2">The sequence shown here is derived from an EMBL/GenBank/DDBJ whole genome shotgun (WGS) entry which is preliminary data.</text>
</comment>
<keyword evidence="3" id="KW-1185">Reference proteome</keyword>